<dbReference type="Gene3D" id="3.10.100.10">
    <property type="entry name" value="Mannose-Binding Protein A, subunit A"/>
    <property type="match status" value="1"/>
</dbReference>
<dbReference type="CDD" id="cd00037">
    <property type="entry name" value="CLECT"/>
    <property type="match status" value="1"/>
</dbReference>
<dbReference type="Pfam" id="PF00059">
    <property type="entry name" value="Lectin_C"/>
    <property type="match status" value="1"/>
</dbReference>
<protein>
    <submittedName>
        <fullName evidence="4">Perlucin</fullName>
    </submittedName>
</protein>
<evidence type="ECO:0000256" key="1">
    <source>
        <dbReference type="ARBA" id="ARBA00023157"/>
    </source>
</evidence>
<dbReference type="AlphaFoldDB" id="M9QW24"/>
<evidence type="ECO:0000259" key="3">
    <source>
        <dbReference type="PROSITE" id="PS50041"/>
    </source>
</evidence>
<dbReference type="SMR" id="M9QW24"/>
<dbReference type="SMART" id="SM00034">
    <property type="entry name" value="CLECT"/>
    <property type="match status" value="1"/>
</dbReference>
<feature type="chain" id="PRO_5004102251" evidence="2">
    <location>
        <begin position="21"/>
        <end position="161"/>
    </location>
</feature>
<sequence length="161" mass="18321">MDFSLIFVTVAIFVTAHVDGYAVQHGRCPLTFERHGRQCYKVIAVQASWSEAKEYCQVIGGDLAKIRSASDQTIIYGLVFHNHGIISNERYWVDGSDMLQSGMWRWMGTNGASVPFSYTNWYPGQPSHKNENCAEVMWALNGRWNDLDCTIRQSFICQARS</sequence>
<accession>M9QW24</accession>
<dbReference type="InterPro" id="IPR016187">
    <property type="entry name" value="CTDL_fold"/>
</dbReference>
<dbReference type="PROSITE" id="PS00615">
    <property type="entry name" value="C_TYPE_LECTIN_1"/>
    <property type="match status" value="1"/>
</dbReference>
<name>M9QW24_SINCU</name>
<dbReference type="PROSITE" id="PS50041">
    <property type="entry name" value="C_TYPE_LECTIN_2"/>
    <property type="match status" value="1"/>
</dbReference>
<evidence type="ECO:0000313" key="4">
    <source>
        <dbReference type="EMBL" id="AGI61062.1"/>
    </source>
</evidence>
<proteinExistence type="evidence at transcript level"/>
<feature type="domain" description="C-type lectin" evidence="3">
    <location>
        <begin position="35"/>
        <end position="158"/>
    </location>
</feature>
<dbReference type="InterPro" id="IPR018378">
    <property type="entry name" value="C-type_lectin_CS"/>
</dbReference>
<dbReference type="EMBL" id="KC436008">
    <property type="protein sequence ID" value="AGI61062.1"/>
    <property type="molecule type" value="mRNA"/>
</dbReference>
<dbReference type="InterPro" id="IPR050111">
    <property type="entry name" value="C-type_lectin/snaclec_domain"/>
</dbReference>
<keyword evidence="1" id="KW-1015">Disulfide bond</keyword>
<dbReference type="SUPFAM" id="SSF56436">
    <property type="entry name" value="C-type lectin-like"/>
    <property type="match status" value="1"/>
</dbReference>
<dbReference type="InterPro" id="IPR016186">
    <property type="entry name" value="C-type_lectin-like/link_sf"/>
</dbReference>
<feature type="signal peptide" evidence="2">
    <location>
        <begin position="1"/>
        <end position="20"/>
    </location>
</feature>
<dbReference type="PANTHER" id="PTHR22803">
    <property type="entry name" value="MANNOSE, PHOSPHOLIPASE, LECTIN RECEPTOR RELATED"/>
    <property type="match status" value="1"/>
</dbReference>
<organism evidence="4">
    <name type="scientific">Sinohyriopsis cumingii</name>
    <name type="common">Triangle sail mussel</name>
    <name type="synonym">Hyriopsis cumingii</name>
    <dbReference type="NCBI Taxonomy" id="165450"/>
    <lineage>
        <taxon>Eukaryota</taxon>
        <taxon>Metazoa</taxon>
        <taxon>Spiralia</taxon>
        <taxon>Lophotrochozoa</taxon>
        <taxon>Mollusca</taxon>
        <taxon>Bivalvia</taxon>
        <taxon>Autobranchia</taxon>
        <taxon>Heteroconchia</taxon>
        <taxon>Palaeoheterodonta</taxon>
        <taxon>Unionida</taxon>
        <taxon>Unionoidea</taxon>
        <taxon>Unionidae</taxon>
        <taxon>Gonideinae</taxon>
        <taxon>Sinohyriopsis</taxon>
    </lineage>
</organism>
<dbReference type="InterPro" id="IPR001304">
    <property type="entry name" value="C-type_lectin-like"/>
</dbReference>
<keyword evidence="2" id="KW-0732">Signal</keyword>
<reference evidence="4" key="1">
    <citation type="journal article" date="2013" name="Gene">
        <title>Molecular cloning and characterization of perlucin from the freshwater pearl mussel, Hyriopsis cumingii.</title>
        <authorList>
            <person name="Lin J.Y."/>
            <person name="Ma K.Y."/>
            <person name="Bai Z.Y."/>
            <person name="Li J.L."/>
        </authorList>
    </citation>
    <scope>NUCLEOTIDE SEQUENCE</scope>
</reference>
<evidence type="ECO:0000256" key="2">
    <source>
        <dbReference type="SAM" id="SignalP"/>
    </source>
</evidence>